<keyword evidence="6" id="KW-1185">Reference proteome</keyword>
<evidence type="ECO:0000256" key="4">
    <source>
        <dbReference type="SAM" id="MobiDB-lite"/>
    </source>
</evidence>
<proteinExistence type="predicted"/>
<dbReference type="PANTHER" id="PTHR19848:SF8">
    <property type="entry name" value="F-BOX AND WD REPEAT DOMAIN CONTAINING 7"/>
    <property type="match status" value="1"/>
</dbReference>
<dbReference type="InterPro" id="IPR015943">
    <property type="entry name" value="WD40/YVTN_repeat-like_dom_sf"/>
</dbReference>
<dbReference type="EMBL" id="FN649733">
    <property type="protein sequence ID" value="CBN79186.1"/>
    <property type="molecule type" value="Genomic_DNA"/>
</dbReference>
<reference evidence="5 6" key="1">
    <citation type="journal article" date="2010" name="Nature">
        <title>The Ectocarpus genome and the independent evolution of multicellularity in brown algae.</title>
        <authorList>
            <person name="Cock J.M."/>
            <person name="Sterck L."/>
            <person name="Rouze P."/>
            <person name="Scornet D."/>
            <person name="Allen A.E."/>
            <person name="Amoutzias G."/>
            <person name="Anthouard V."/>
            <person name="Artiguenave F."/>
            <person name="Aury J.M."/>
            <person name="Badger J.H."/>
            <person name="Beszteri B."/>
            <person name="Billiau K."/>
            <person name="Bonnet E."/>
            <person name="Bothwell J.H."/>
            <person name="Bowler C."/>
            <person name="Boyen C."/>
            <person name="Brownlee C."/>
            <person name="Carrano C.J."/>
            <person name="Charrier B."/>
            <person name="Cho G.Y."/>
            <person name="Coelho S.M."/>
            <person name="Collen J."/>
            <person name="Corre E."/>
            <person name="Da Silva C."/>
            <person name="Delage L."/>
            <person name="Delaroque N."/>
            <person name="Dittami S.M."/>
            <person name="Doulbeau S."/>
            <person name="Elias M."/>
            <person name="Farnham G."/>
            <person name="Gachon C.M."/>
            <person name="Gschloessl B."/>
            <person name="Heesch S."/>
            <person name="Jabbari K."/>
            <person name="Jubin C."/>
            <person name="Kawai H."/>
            <person name="Kimura K."/>
            <person name="Kloareg B."/>
            <person name="Kupper F.C."/>
            <person name="Lang D."/>
            <person name="Le Bail A."/>
            <person name="Leblanc C."/>
            <person name="Lerouge P."/>
            <person name="Lohr M."/>
            <person name="Lopez P.J."/>
            <person name="Martens C."/>
            <person name="Maumus F."/>
            <person name="Michel G."/>
            <person name="Miranda-Saavedra D."/>
            <person name="Morales J."/>
            <person name="Moreau H."/>
            <person name="Motomura T."/>
            <person name="Nagasato C."/>
            <person name="Napoli C.A."/>
            <person name="Nelson D.R."/>
            <person name="Nyvall-Collen P."/>
            <person name="Peters A.F."/>
            <person name="Pommier C."/>
            <person name="Potin P."/>
            <person name="Poulain J."/>
            <person name="Quesneville H."/>
            <person name="Read B."/>
            <person name="Rensing S.A."/>
            <person name="Ritter A."/>
            <person name="Rousvoal S."/>
            <person name="Samanta M."/>
            <person name="Samson G."/>
            <person name="Schroeder D.C."/>
            <person name="Segurens B."/>
            <person name="Strittmatter M."/>
            <person name="Tonon T."/>
            <person name="Tregear J.W."/>
            <person name="Valentin K."/>
            <person name="von Dassow P."/>
            <person name="Yamagishi T."/>
            <person name="Van de Peer Y."/>
            <person name="Wincker P."/>
        </authorList>
    </citation>
    <scope>NUCLEOTIDE SEQUENCE [LARGE SCALE GENOMIC DNA]</scope>
    <source>
        <strain evidence="6">Ec32 / CCAP1310/4</strain>
    </source>
</reference>
<dbReference type="InterPro" id="IPR036322">
    <property type="entry name" value="WD40_repeat_dom_sf"/>
</dbReference>
<feature type="region of interest" description="Disordered" evidence="4">
    <location>
        <begin position="626"/>
        <end position="655"/>
    </location>
</feature>
<dbReference type="PANTHER" id="PTHR19848">
    <property type="entry name" value="WD40 REPEAT PROTEIN"/>
    <property type="match status" value="1"/>
</dbReference>
<dbReference type="EMBL" id="FN647683">
    <property type="protein sequence ID" value="CBN79186.1"/>
    <property type="molecule type" value="Genomic_DNA"/>
</dbReference>
<dbReference type="SMART" id="SM00320">
    <property type="entry name" value="WD40"/>
    <property type="match status" value="5"/>
</dbReference>
<keyword evidence="1 3" id="KW-0853">WD repeat</keyword>
<feature type="compositionally biased region" description="Basic residues" evidence="4">
    <location>
        <begin position="227"/>
        <end position="236"/>
    </location>
</feature>
<dbReference type="Gene3D" id="2.130.10.10">
    <property type="entry name" value="YVTN repeat-like/Quinoprotein amine dehydrogenase"/>
    <property type="match status" value="2"/>
</dbReference>
<evidence type="ECO:0000256" key="1">
    <source>
        <dbReference type="ARBA" id="ARBA00022574"/>
    </source>
</evidence>
<feature type="region of interest" description="Disordered" evidence="4">
    <location>
        <begin position="28"/>
        <end position="131"/>
    </location>
</feature>
<dbReference type="STRING" id="2880.D8LC03"/>
<dbReference type="PROSITE" id="PS50082">
    <property type="entry name" value="WD_REPEATS_2"/>
    <property type="match status" value="4"/>
</dbReference>
<dbReference type="eggNOG" id="KOG0274">
    <property type="taxonomic scope" value="Eukaryota"/>
</dbReference>
<evidence type="ECO:0000313" key="6">
    <source>
        <dbReference type="Proteomes" id="UP000002630"/>
    </source>
</evidence>
<dbReference type="PROSITE" id="PS00678">
    <property type="entry name" value="WD_REPEATS_1"/>
    <property type="match status" value="1"/>
</dbReference>
<feature type="repeat" description="WD" evidence="3">
    <location>
        <begin position="485"/>
        <end position="517"/>
    </location>
</feature>
<sequence length="701" mass="74712">MLTTAIRGNGSWSAALGRGQSHSTVVAAANNSSDCSTSPNPYKRRGLLRRIDPQPQRKFDIDRNSSSTGVRPPSLTSPTSTSVAPGGGSPSWNSLSAPGTPRSNSPSKRPWYPASRRPSSRDNGESGADDSAYVVHPSFRHLFTERAHSSSANDPSRSRQVYSQGPHHGASGGGVSGGENSGRRPGTAVFSVGGWDPSYSSSTKETTVARRSERPGEVEPATAGRWRGVHFSKAKHSPPEQQRRDTTTGIGSAPDASSRQRGGERASFSPTDRWSGFGSKSDASPARLRSNDHRSPREMGGQRPYVGRETVEQEGAPLKTVAAMRGRVRDMQARRRPRRQERGGRMPPADSRRGEGDPKLRSSAVFIGHSEQVLALARCEDILFSASADGTAKAWDTCSQQCLATYKGHHGAVWGMQVTGRTLITGSADGTVRFWDIETAQSLSVLDLRSAVRDVVMVGDFLAVATSNPGIEIVELKRMRRHGTLEGHLLAVSALASLEGENLLVSGSHDTFIRVWDPDTLTSKAVLGGHGGTVGAICTVSWPQGGHDHAKRAAEEALIVSGSGDGTARVWGQQGVGDKGQREWTCRAVLEGHRHGVWAVYGSSLSGAFATGGGDATVKLWAPTTTNNAEHGNEEAERGNLGSGESRHQQQQQQQRWELVGGVRGTAGAVGAVLIDEQALVFGTSEALIARFPLQLCMPAR</sequence>
<feature type="compositionally biased region" description="Polar residues" evidence="4">
    <location>
        <begin position="90"/>
        <end position="107"/>
    </location>
</feature>
<name>D8LC03_ECTSI</name>
<dbReference type="InterPro" id="IPR019775">
    <property type="entry name" value="WD40_repeat_CS"/>
</dbReference>
<feature type="compositionally biased region" description="Polar residues" evidence="4">
    <location>
        <begin position="28"/>
        <end position="40"/>
    </location>
</feature>
<dbReference type="InterPro" id="IPR001680">
    <property type="entry name" value="WD40_rpt"/>
</dbReference>
<feature type="repeat" description="WD" evidence="3">
    <location>
        <begin position="590"/>
        <end position="621"/>
    </location>
</feature>
<keyword evidence="2" id="KW-0677">Repeat</keyword>
<organism evidence="5 6">
    <name type="scientific">Ectocarpus siliculosus</name>
    <name type="common">Brown alga</name>
    <name type="synonym">Conferva siliculosa</name>
    <dbReference type="NCBI Taxonomy" id="2880"/>
    <lineage>
        <taxon>Eukaryota</taxon>
        <taxon>Sar</taxon>
        <taxon>Stramenopiles</taxon>
        <taxon>Ochrophyta</taxon>
        <taxon>PX clade</taxon>
        <taxon>Phaeophyceae</taxon>
        <taxon>Ectocarpales</taxon>
        <taxon>Ectocarpaceae</taxon>
        <taxon>Ectocarpus</taxon>
    </lineage>
</organism>
<dbReference type="CDD" id="cd00200">
    <property type="entry name" value="WD40"/>
    <property type="match status" value="1"/>
</dbReference>
<feature type="repeat" description="WD" evidence="3">
    <location>
        <begin position="406"/>
        <end position="445"/>
    </location>
</feature>
<feature type="region of interest" description="Disordered" evidence="4">
    <location>
        <begin position="146"/>
        <end position="360"/>
    </location>
</feature>
<feature type="compositionally biased region" description="Basic and acidic residues" evidence="4">
    <location>
        <begin position="49"/>
        <end position="63"/>
    </location>
</feature>
<dbReference type="OrthoDB" id="674604at2759"/>
<accession>D8LC03</accession>
<dbReference type="PROSITE" id="PS50294">
    <property type="entry name" value="WD_REPEATS_REGION"/>
    <property type="match status" value="3"/>
</dbReference>
<evidence type="ECO:0000256" key="3">
    <source>
        <dbReference type="PROSITE-ProRule" id="PRU00221"/>
    </source>
</evidence>
<dbReference type="InParanoid" id="D8LC03"/>
<dbReference type="InterPro" id="IPR020472">
    <property type="entry name" value="WD40_PAC1"/>
</dbReference>
<feature type="compositionally biased region" description="Basic and acidic residues" evidence="4">
    <location>
        <begin position="237"/>
        <end position="246"/>
    </location>
</feature>
<feature type="compositionally biased region" description="Basic and acidic residues" evidence="4">
    <location>
        <begin position="340"/>
        <end position="360"/>
    </location>
</feature>
<evidence type="ECO:0000256" key="2">
    <source>
        <dbReference type="ARBA" id="ARBA00022737"/>
    </source>
</evidence>
<feature type="compositionally biased region" description="Polar residues" evidence="4">
    <location>
        <begin position="149"/>
        <end position="162"/>
    </location>
</feature>
<protein>
    <submittedName>
        <fullName evidence="5">HET-R</fullName>
    </submittedName>
</protein>
<dbReference type="Proteomes" id="UP000002630">
    <property type="component" value="Linkage Group LG08"/>
</dbReference>
<dbReference type="SUPFAM" id="SSF50978">
    <property type="entry name" value="WD40 repeat-like"/>
    <property type="match status" value="1"/>
</dbReference>
<feature type="repeat" description="WD" evidence="3">
    <location>
        <begin position="366"/>
        <end position="405"/>
    </location>
</feature>
<dbReference type="PRINTS" id="PR00320">
    <property type="entry name" value="GPROTEINBRPT"/>
</dbReference>
<dbReference type="Pfam" id="PF00400">
    <property type="entry name" value="WD40"/>
    <property type="match status" value="5"/>
</dbReference>
<evidence type="ECO:0000313" key="5">
    <source>
        <dbReference type="EMBL" id="CBN79186.1"/>
    </source>
</evidence>
<feature type="compositionally biased region" description="Basic and acidic residues" evidence="4">
    <location>
        <begin position="207"/>
        <end position="217"/>
    </location>
</feature>
<feature type="compositionally biased region" description="Gly residues" evidence="4">
    <location>
        <begin position="170"/>
        <end position="180"/>
    </location>
</feature>
<dbReference type="OMA" id="DERMMAN"/>
<dbReference type="AlphaFoldDB" id="D8LC03"/>
<gene>
    <name evidence="5" type="ORF">Esi_0010_0093</name>
</gene>
<feature type="compositionally biased region" description="Polar residues" evidence="4">
    <location>
        <begin position="247"/>
        <end position="260"/>
    </location>
</feature>
<feature type="compositionally biased region" description="Low complexity" evidence="4">
    <location>
        <begin position="72"/>
        <end position="82"/>
    </location>
</feature>